<accession>A0AAV5SDS3</accession>
<comment type="caution">
    <text evidence="2">The sequence shown here is derived from an EMBL/GenBank/DDBJ whole genome shotgun (WGS) entry which is preliminary data.</text>
</comment>
<sequence length="601" mass="66520">ALSNQHTLSSVRETKEIIPELISRAHVSTKIAALSTPHTVPSASARKAYADGKAILQPLRRPAISSKDAHSSSTLSTQPTLSPSRHRNIEERREIIPEPIPRVPAIPTKGAASTLSPVRKKIRLEETREIIPEPVSAPVPIVPVISASALSTQPTLLPAGHKREREEVIEIVPEPAFLAHTIGVPKTVMTPSQPAFPVQRTFLPAGQNRAREIVPEPIPRVPYLPSKDEGSDHPNPSIMSAVRHNRKEITPEETAEWIEQCKRLIDDVSDDIAMSTVFTASFDLLKDLCTKEINTQNFADDLEQMEVHRKLTMKYDKRTTPTSSEPLRKPVYALSESLQRTAQVLMTKNSFAPVPTVHNQGQGEFQMDYGHSLAAFSMGPQAAGPSQMMPQNFTFYPAPKTRQGAGGGRKKVVYEGEQVFHCPICPENSASGRVERTLRNVQAHLRSKHNKTAAAANVNLVCECGFAAQNFEKIITHGRKCKVFHVFLYRLVDESTQPSPFALLKTYRELPPIPIAPSLNEPATSSEQEVIDQFVCPFCRSTVQRSLNNLHHHMVDHHRRTIKQAGLCLVCSCGHTTYTSADACQHRKTCHIGSFSIHHSG</sequence>
<organism evidence="2 3">
    <name type="scientific">Pristionchus entomophagus</name>
    <dbReference type="NCBI Taxonomy" id="358040"/>
    <lineage>
        <taxon>Eukaryota</taxon>
        <taxon>Metazoa</taxon>
        <taxon>Ecdysozoa</taxon>
        <taxon>Nematoda</taxon>
        <taxon>Chromadorea</taxon>
        <taxon>Rhabditida</taxon>
        <taxon>Rhabditina</taxon>
        <taxon>Diplogasteromorpha</taxon>
        <taxon>Diplogasteroidea</taxon>
        <taxon>Neodiplogasteridae</taxon>
        <taxon>Pristionchus</taxon>
    </lineage>
</organism>
<dbReference type="Proteomes" id="UP001432027">
    <property type="component" value="Unassembled WGS sequence"/>
</dbReference>
<evidence type="ECO:0000313" key="3">
    <source>
        <dbReference type="Proteomes" id="UP001432027"/>
    </source>
</evidence>
<feature type="region of interest" description="Disordered" evidence="1">
    <location>
        <begin position="63"/>
        <end position="88"/>
    </location>
</feature>
<dbReference type="AlphaFoldDB" id="A0AAV5SDS3"/>
<gene>
    <name evidence="2" type="ORF">PENTCL1PPCAC_3696</name>
</gene>
<evidence type="ECO:0008006" key="4">
    <source>
        <dbReference type="Google" id="ProtNLM"/>
    </source>
</evidence>
<protein>
    <recommendedName>
        <fullName evidence="4">C2H2-type domain-containing protein</fullName>
    </recommendedName>
</protein>
<keyword evidence="3" id="KW-1185">Reference proteome</keyword>
<feature type="non-terminal residue" evidence="2">
    <location>
        <position position="1"/>
    </location>
</feature>
<evidence type="ECO:0000313" key="2">
    <source>
        <dbReference type="EMBL" id="GMS81521.1"/>
    </source>
</evidence>
<reference evidence="2" key="1">
    <citation type="submission" date="2023-10" db="EMBL/GenBank/DDBJ databases">
        <title>Genome assembly of Pristionchus species.</title>
        <authorList>
            <person name="Yoshida K."/>
            <person name="Sommer R.J."/>
        </authorList>
    </citation>
    <scope>NUCLEOTIDE SEQUENCE</scope>
    <source>
        <strain evidence="2">RS0144</strain>
    </source>
</reference>
<proteinExistence type="predicted"/>
<dbReference type="EMBL" id="BTSX01000001">
    <property type="protein sequence ID" value="GMS81521.1"/>
    <property type="molecule type" value="Genomic_DNA"/>
</dbReference>
<feature type="compositionally biased region" description="Low complexity" evidence="1">
    <location>
        <begin position="71"/>
        <end position="83"/>
    </location>
</feature>
<name>A0AAV5SDS3_9BILA</name>
<evidence type="ECO:0000256" key="1">
    <source>
        <dbReference type="SAM" id="MobiDB-lite"/>
    </source>
</evidence>